<protein>
    <submittedName>
        <fullName evidence="1">Uncharacterized protein</fullName>
    </submittedName>
</protein>
<dbReference type="EnsemblFungi" id="FOXG_11402T0">
    <property type="protein sequence ID" value="FOXG_11402P0"/>
    <property type="gene ID" value="FOXG_11402"/>
</dbReference>
<dbReference type="VEuPathDB" id="FungiDB:FOXG_11402"/>
<evidence type="ECO:0000313" key="2">
    <source>
        <dbReference type="Proteomes" id="UP000002489"/>
    </source>
</evidence>
<organism evidence="1 2">
    <name type="scientific">Fusarium oxysporum (strain Fo5176)</name>
    <name type="common">Fusarium vascular wilt</name>
    <dbReference type="NCBI Taxonomy" id="660025"/>
    <lineage>
        <taxon>Eukaryota</taxon>
        <taxon>Fungi</taxon>
        <taxon>Dikarya</taxon>
        <taxon>Ascomycota</taxon>
        <taxon>Pezizomycotina</taxon>
        <taxon>Sordariomycetes</taxon>
        <taxon>Hypocreomycetidae</taxon>
        <taxon>Hypocreales</taxon>
        <taxon>Nectriaceae</taxon>
        <taxon>Fusarium</taxon>
        <taxon>Fusarium oxysporum species complex</taxon>
    </lineage>
</organism>
<gene>
    <name evidence="1" type="primary">28952805</name>
</gene>
<evidence type="ECO:0000313" key="1">
    <source>
        <dbReference type="EnsemblFungi" id="FOXG_11402P0"/>
    </source>
</evidence>
<name>A0A0D2Y548_FUSOF</name>
<proteinExistence type="predicted"/>
<accession>A0A0D2Y548</accession>
<sequence>MNENRITISKHQFKLPTAVGNKTATISNSTEESEANTEKDAEICSQIRLSENVSLLRILAATPQESWLFDPNSCDHSDESIWKIMPEKLLPLGPASGPEVGKTPVYVMNQLPSLCFGVYILCTSALPQDKCRLACNECHA</sequence>
<reference evidence="1" key="2">
    <citation type="submission" date="2025-08" db="UniProtKB">
        <authorList>
            <consortium name="EnsemblFungi"/>
        </authorList>
    </citation>
    <scope>IDENTIFICATION</scope>
    <source>
        <strain evidence="1">4287 / CBS 123668 / FGSC 9935 / NRRL 34936</strain>
    </source>
</reference>
<reference evidence="2" key="1">
    <citation type="journal article" date="2012" name="Mol. Plant Microbe Interact.">
        <title>A highly conserved effector in Fusarium oxysporum is required for full virulence on Arabidopsis.</title>
        <authorList>
            <person name="Thatcher L.F."/>
            <person name="Gardiner D.M."/>
            <person name="Kazan K."/>
            <person name="Manners J."/>
        </authorList>
    </citation>
    <scope>NUCLEOTIDE SEQUENCE [LARGE SCALE GENOMIC DNA]</scope>
    <source>
        <strain evidence="2">Fo5176</strain>
    </source>
</reference>
<dbReference type="AlphaFoldDB" id="A0A0D2Y548"/>
<dbReference type="Proteomes" id="UP000002489">
    <property type="component" value="Unassembled WGS sequence"/>
</dbReference>